<feature type="non-terminal residue" evidence="1">
    <location>
        <position position="133"/>
    </location>
</feature>
<accession>A0AA40EQI0</accession>
<keyword evidence="2" id="KW-1185">Reference proteome</keyword>
<organism evidence="1 2">
    <name type="scientific">Schizothecium vesticola</name>
    <dbReference type="NCBI Taxonomy" id="314040"/>
    <lineage>
        <taxon>Eukaryota</taxon>
        <taxon>Fungi</taxon>
        <taxon>Dikarya</taxon>
        <taxon>Ascomycota</taxon>
        <taxon>Pezizomycotina</taxon>
        <taxon>Sordariomycetes</taxon>
        <taxon>Sordariomycetidae</taxon>
        <taxon>Sordariales</taxon>
        <taxon>Schizotheciaceae</taxon>
        <taxon>Schizothecium</taxon>
    </lineage>
</organism>
<gene>
    <name evidence="1" type="ORF">B0T18DRAFT_291044</name>
</gene>
<feature type="non-terminal residue" evidence="1">
    <location>
        <position position="1"/>
    </location>
</feature>
<reference evidence="1" key="1">
    <citation type="submission" date="2023-06" db="EMBL/GenBank/DDBJ databases">
        <title>Genome-scale phylogeny and comparative genomics of the fungal order Sordariales.</title>
        <authorList>
            <consortium name="Lawrence Berkeley National Laboratory"/>
            <person name="Hensen N."/>
            <person name="Bonometti L."/>
            <person name="Westerberg I."/>
            <person name="Brannstrom I.O."/>
            <person name="Guillou S."/>
            <person name="Cros-Aarteil S."/>
            <person name="Calhoun S."/>
            <person name="Haridas S."/>
            <person name="Kuo A."/>
            <person name="Mondo S."/>
            <person name="Pangilinan J."/>
            <person name="Riley R."/>
            <person name="LaButti K."/>
            <person name="Andreopoulos B."/>
            <person name="Lipzen A."/>
            <person name="Chen C."/>
            <person name="Yanf M."/>
            <person name="Daum C."/>
            <person name="Ng V."/>
            <person name="Clum A."/>
            <person name="Steindorff A."/>
            <person name="Ohm R."/>
            <person name="Martin F."/>
            <person name="Silar P."/>
            <person name="Natvig D."/>
            <person name="Lalanne C."/>
            <person name="Gautier V."/>
            <person name="Ament-velasquez S.L."/>
            <person name="Kruys A."/>
            <person name="Hutchinson M.I."/>
            <person name="Powell A.J."/>
            <person name="Barry K."/>
            <person name="Miller A.N."/>
            <person name="Grigoriev I.V."/>
            <person name="Debuchy R."/>
            <person name="Gladieux P."/>
            <person name="Thoren M.H."/>
            <person name="Johannesson H."/>
        </authorList>
    </citation>
    <scope>NUCLEOTIDE SEQUENCE</scope>
    <source>
        <strain evidence="1">SMH3187-1</strain>
    </source>
</reference>
<evidence type="ECO:0008006" key="3">
    <source>
        <dbReference type="Google" id="ProtNLM"/>
    </source>
</evidence>
<dbReference type="EMBL" id="JAUKUD010000005">
    <property type="protein sequence ID" value="KAK0743635.1"/>
    <property type="molecule type" value="Genomic_DNA"/>
</dbReference>
<dbReference type="Proteomes" id="UP001172155">
    <property type="component" value="Unassembled WGS sequence"/>
</dbReference>
<proteinExistence type="predicted"/>
<comment type="caution">
    <text evidence="1">The sequence shown here is derived from an EMBL/GenBank/DDBJ whole genome shotgun (WGS) entry which is preliminary data.</text>
</comment>
<protein>
    <recommendedName>
        <fullName evidence="3">CCHC-type domain-containing protein</fullName>
    </recommendedName>
</protein>
<dbReference type="AlphaFoldDB" id="A0AA40EQI0"/>
<name>A0AA40EQI0_9PEZI</name>
<evidence type="ECO:0000313" key="2">
    <source>
        <dbReference type="Proteomes" id="UP001172155"/>
    </source>
</evidence>
<evidence type="ECO:0000313" key="1">
    <source>
        <dbReference type="EMBL" id="KAK0743635.1"/>
    </source>
</evidence>
<sequence>NPHRALQCPVAPHNRCKCLPFPVFHVAARCAIPFHRDCQDLSGKHRVAMLCKARCCMCGLRGHSGRECRQQRCRCGGAHLGQDCSWNPTCGVPGGDRFLCGLHCRGCGSRERLFGGWGCAGCRRKEGLPFPKE</sequence>